<dbReference type="GO" id="GO:0019450">
    <property type="term" value="P:L-cysteine catabolic process to pyruvate"/>
    <property type="evidence" value="ECO:0007669"/>
    <property type="project" value="TreeGrafter"/>
</dbReference>
<gene>
    <name evidence="10" type="ORF">CDCA_CDCA19G4698</name>
</gene>
<organism evidence="10 11">
    <name type="scientific">Cyanidium caldarium</name>
    <name type="common">Red alga</name>
    <dbReference type="NCBI Taxonomy" id="2771"/>
    <lineage>
        <taxon>Eukaryota</taxon>
        <taxon>Rhodophyta</taxon>
        <taxon>Bangiophyceae</taxon>
        <taxon>Cyanidiales</taxon>
        <taxon>Cyanidiaceae</taxon>
        <taxon>Cyanidium</taxon>
    </lineage>
</organism>
<dbReference type="AlphaFoldDB" id="A0AAV9J2U8"/>
<name>A0AAV9J2U8_CYACA</name>
<keyword evidence="11" id="KW-1185">Reference proteome</keyword>
<evidence type="ECO:0000256" key="8">
    <source>
        <dbReference type="RuleBase" id="RU362118"/>
    </source>
</evidence>
<dbReference type="InterPro" id="IPR015422">
    <property type="entry name" value="PyrdxlP-dep_Trfase_small"/>
</dbReference>
<evidence type="ECO:0000256" key="3">
    <source>
        <dbReference type="ARBA" id="ARBA00022898"/>
    </source>
</evidence>
<feature type="region of interest" description="Disordered" evidence="9">
    <location>
        <begin position="1"/>
        <end position="78"/>
    </location>
</feature>
<accession>A0AAV9J2U8</accession>
<evidence type="ECO:0000256" key="1">
    <source>
        <dbReference type="ARBA" id="ARBA00001933"/>
    </source>
</evidence>
<dbReference type="PANTHER" id="PTHR43500:SF1">
    <property type="entry name" value="CYSTATHIONINE BETA-LYASE-RELATED"/>
    <property type="match status" value="1"/>
</dbReference>
<dbReference type="NCBIfam" id="TIGR01324">
    <property type="entry name" value="cysta_beta_ly_B"/>
    <property type="match status" value="1"/>
</dbReference>
<evidence type="ECO:0000256" key="9">
    <source>
        <dbReference type="SAM" id="MobiDB-lite"/>
    </source>
</evidence>
<dbReference type="SUPFAM" id="SSF53383">
    <property type="entry name" value="PLP-dependent transferases"/>
    <property type="match status" value="1"/>
</dbReference>
<sequence length="500" mass="54534">MFVPGGALGGLPACQRYRSRTPASHPPIRLPVAARRRSPFNTRRRHLRASASPSADGPRDSHSTEKQHSSLSYTGKAEATRHLRLDTRVVHAGSHPEEYTTDPHGRTVVNPPVYHASTVVFPTVASKNFASQEWPLRGLSYGRHGTPTHWALEEAFAALEGGDNACCVSSGVAAGNAALLAFLSGGDHVLMVDSVYEPTRLFCDGFLRRFGVGTTYYDPVCSADDMEQLFREHPNTRVLFVESPGSLSFEVQDVPALAAVAHRHNAVVVMDNTYGPTLFRPFEAGVDVSYNAATKYIGGHSDLMLGLIACSRATYIAVKRSVMQLGCPPGPDDCYLALRGLRTLNVRLKQHEQNGLVVARWMEARAEVRRVVHPLLPSHPQHALFQRDFRGANGLFGFQLIGGFSQCAVDAFVDALQLFKLGYSWGGYESLVLPTKINTVRTATQYRYGDGYGQTIRLHVGLEDPEDLIADLQRAFEALHAADGATTTASSPDAESAQQP</sequence>
<comment type="catalytic activity">
    <reaction evidence="6">
        <text>L,L-cystathionine + H2O = L-homocysteine + pyruvate + NH4(+)</text>
        <dbReference type="Rhea" id="RHEA:13965"/>
        <dbReference type="ChEBI" id="CHEBI:15361"/>
        <dbReference type="ChEBI" id="CHEBI:15377"/>
        <dbReference type="ChEBI" id="CHEBI:28938"/>
        <dbReference type="ChEBI" id="CHEBI:58161"/>
        <dbReference type="ChEBI" id="CHEBI:58199"/>
    </reaction>
</comment>
<dbReference type="PANTHER" id="PTHR43500">
    <property type="entry name" value="CYSTATHIONINE BETA-LYASE-RELATED"/>
    <property type="match status" value="1"/>
</dbReference>
<evidence type="ECO:0000313" key="10">
    <source>
        <dbReference type="EMBL" id="KAK4538673.1"/>
    </source>
</evidence>
<keyword evidence="4" id="KW-0456">Lyase</keyword>
<evidence type="ECO:0000313" key="11">
    <source>
        <dbReference type="Proteomes" id="UP001301350"/>
    </source>
</evidence>
<dbReference type="PROSITE" id="PS00868">
    <property type="entry name" value="CYS_MET_METAB_PP"/>
    <property type="match status" value="1"/>
</dbReference>
<evidence type="ECO:0000256" key="5">
    <source>
        <dbReference type="ARBA" id="ARBA00046315"/>
    </source>
</evidence>
<dbReference type="InterPro" id="IPR015421">
    <property type="entry name" value="PyrdxlP-dep_Trfase_major"/>
</dbReference>
<evidence type="ECO:0000256" key="7">
    <source>
        <dbReference type="ARBA" id="ARBA00047625"/>
    </source>
</evidence>
<dbReference type="InterPro" id="IPR000277">
    <property type="entry name" value="Cys/Met-Metab_PyrdxlP-dep_enz"/>
</dbReference>
<feature type="compositionally biased region" description="Basic residues" evidence="9">
    <location>
        <begin position="34"/>
        <end position="48"/>
    </location>
</feature>
<feature type="compositionally biased region" description="Basic and acidic residues" evidence="9">
    <location>
        <begin position="57"/>
        <end position="68"/>
    </location>
</feature>
<dbReference type="EMBL" id="JANCYW010000019">
    <property type="protein sequence ID" value="KAK4538673.1"/>
    <property type="molecule type" value="Genomic_DNA"/>
</dbReference>
<comment type="similarity">
    <text evidence="2 8">Belongs to the trans-sulfuration enzymes family.</text>
</comment>
<dbReference type="Gene3D" id="3.40.640.10">
    <property type="entry name" value="Type I PLP-dependent aspartate aminotransferase-like (Major domain)"/>
    <property type="match status" value="1"/>
</dbReference>
<dbReference type="Gene3D" id="3.90.1150.10">
    <property type="entry name" value="Aspartate Aminotransferase, domain 1"/>
    <property type="match status" value="1"/>
</dbReference>
<dbReference type="CDD" id="cd00614">
    <property type="entry name" value="CGS_like"/>
    <property type="match status" value="1"/>
</dbReference>
<comment type="cofactor">
    <cofactor evidence="1 8">
        <name>pyridoxal 5'-phosphate</name>
        <dbReference type="ChEBI" id="CHEBI:597326"/>
    </cofactor>
</comment>
<comment type="caution">
    <text evidence="10">The sequence shown here is derived from an EMBL/GenBank/DDBJ whole genome shotgun (WGS) entry which is preliminary data.</text>
</comment>
<reference evidence="10 11" key="1">
    <citation type="submission" date="2022-07" db="EMBL/GenBank/DDBJ databases">
        <title>Genome-wide signatures of adaptation to extreme environments.</title>
        <authorList>
            <person name="Cho C.H."/>
            <person name="Yoon H.S."/>
        </authorList>
    </citation>
    <scope>NUCLEOTIDE SEQUENCE [LARGE SCALE GENOMIC DNA]</scope>
    <source>
        <strain evidence="10 11">DBV 063 E5</strain>
    </source>
</reference>
<evidence type="ECO:0000256" key="6">
    <source>
        <dbReference type="ARBA" id="ARBA00047517"/>
    </source>
</evidence>
<dbReference type="FunFam" id="3.40.640.10:FF:000046">
    <property type="entry name" value="Cystathionine gamma-lyase"/>
    <property type="match status" value="1"/>
</dbReference>
<dbReference type="Pfam" id="PF01053">
    <property type="entry name" value="Cys_Met_Meta_PP"/>
    <property type="match status" value="1"/>
</dbReference>
<comment type="catalytic activity">
    <reaction evidence="7">
        <text>an S-substituted L-cysteine + H2O = a thiol + pyruvate + NH4(+)</text>
        <dbReference type="Rhea" id="RHEA:18121"/>
        <dbReference type="ChEBI" id="CHEBI:15361"/>
        <dbReference type="ChEBI" id="CHEBI:15377"/>
        <dbReference type="ChEBI" id="CHEBI:28938"/>
        <dbReference type="ChEBI" id="CHEBI:29256"/>
        <dbReference type="ChEBI" id="CHEBI:58717"/>
        <dbReference type="EC" id="4.4.1.13"/>
    </reaction>
</comment>
<comment type="pathway">
    <text evidence="5">Amino-acid biosynthesis; L-methionine biosynthesis via de novo pathway; L-homocysteine from L-cystathionine: step 1/1.</text>
</comment>
<dbReference type="Proteomes" id="UP001301350">
    <property type="component" value="Unassembled WGS sequence"/>
</dbReference>
<dbReference type="InterPro" id="IPR015424">
    <property type="entry name" value="PyrdxlP-dep_Trfase"/>
</dbReference>
<dbReference type="InterPro" id="IPR006233">
    <property type="entry name" value="Cys_b_lyase_bac"/>
</dbReference>
<evidence type="ECO:0000256" key="4">
    <source>
        <dbReference type="ARBA" id="ARBA00023239"/>
    </source>
</evidence>
<protein>
    <recommendedName>
        <fullName evidence="12">Cystathionine beta-lyase</fullName>
    </recommendedName>
</protein>
<dbReference type="InterPro" id="IPR054542">
    <property type="entry name" value="Cys_met_metab_PP"/>
</dbReference>
<evidence type="ECO:0008006" key="12">
    <source>
        <dbReference type="Google" id="ProtNLM"/>
    </source>
</evidence>
<proteinExistence type="inferred from homology"/>
<dbReference type="GO" id="GO:0019346">
    <property type="term" value="P:transsulfuration"/>
    <property type="evidence" value="ECO:0007669"/>
    <property type="project" value="InterPro"/>
</dbReference>
<dbReference type="GO" id="GO:0047804">
    <property type="term" value="F:cysteine-S-conjugate beta-lyase activity"/>
    <property type="evidence" value="ECO:0007669"/>
    <property type="project" value="UniProtKB-EC"/>
</dbReference>
<keyword evidence="3 8" id="KW-0663">Pyridoxal phosphate</keyword>
<evidence type="ECO:0000256" key="2">
    <source>
        <dbReference type="ARBA" id="ARBA00009077"/>
    </source>
</evidence>
<dbReference type="GO" id="GO:0030170">
    <property type="term" value="F:pyridoxal phosphate binding"/>
    <property type="evidence" value="ECO:0007669"/>
    <property type="project" value="InterPro"/>
</dbReference>